<feature type="non-terminal residue" evidence="2">
    <location>
        <position position="1"/>
    </location>
</feature>
<organism evidence="2 3">
    <name type="scientific">Amblyomma americanum</name>
    <name type="common">Lone star tick</name>
    <dbReference type="NCBI Taxonomy" id="6943"/>
    <lineage>
        <taxon>Eukaryota</taxon>
        <taxon>Metazoa</taxon>
        <taxon>Ecdysozoa</taxon>
        <taxon>Arthropoda</taxon>
        <taxon>Chelicerata</taxon>
        <taxon>Arachnida</taxon>
        <taxon>Acari</taxon>
        <taxon>Parasitiformes</taxon>
        <taxon>Ixodida</taxon>
        <taxon>Ixodoidea</taxon>
        <taxon>Ixodidae</taxon>
        <taxon>Amblyomminae</taxon>
        <taxon>Amblyomma</taxon>
    </lineage>
</organism>
<reference evidence="2 3" key="1">
    <citation type="journal article" date="2023" name="Arcadia Sci">
        <title>De novo assembly of a long-read Amblyomma americanum tick genome.</title>
        <authorList>
            <person name="Chou S."/>
            <person name="Poskanzer K.E."/>
            <person name="Rollins M."/>
            <person name="Thuy-Boun P.S."/>
        </authorList>
    </citation>
    <scope>NUCLEOTIDE SEQUENCE [LARGE SCALE GENOMIC DNA]</scope>
    <source>
        <strain evidence="2">F_SG_1</strain>
        <tissue evidence="2">Salivary glands</tissue>
    </source>
</reference>
<dbReference type="GO" id="GO:0006313">
    <property type="term" value="P:DNA transposition"/>
    <property type="evidence" value="ECO:0007669"/>
    <property type="project" value="InterPro"/>
</dbReference>
<evidence type="ECO:0000313" key="2">
    <source>
        <dbReference type="EMBL" id="KAK8786936.1"/>
    </source>
</evidence>
<dbReference type="InterPro" id="IPR036397">
    <property type="entry name" value="RNaseH_sf"/>
</dbReference>
<dbReference type="Proteomes" id="UP001321473">
    <property type="component" value="Unassembled WGS sequence"/>
</dbReference>
<dbReference type="Gene3D" id="3.30.420.10">
    <property type="entry name" value="Ribonuclease H-like superfamily/Ribonuclease H"/>
    <property type="match status" value="1"/>
</dbReference>
<feature type="domain" description="Transposase Tc1-like" evidence="1">
    <location>
        <begin position="1"/>
        <end position="35"/>
    </location>
</feature>
<dbReference type="GO" id="GO:0003677">
    <property type="term" value="F:DNA binding"/>
    <property type="evidence" value="ECO:0007669"/>
    <property type="project" value="InterPro"/>
</dbReference>
<dbReference type="Pfam" id="PF01498">
    <property type="entry name" value="HTH_Tnp_Tc3_2"/>
    <property type="match status" value="1"/>
</dbReference>
<comment type="caution">
    <text evidence="2">The sequence shown here is derived from an EMBL/GenBank/DDBJ whole genome shotgun (WGS) entry which is preliminary data.</text>
</comment>
<sequence>TIRRRLLEAGLQSCVAAQKPHLTEKQRKERLAFAQAVEQWSVEDWGEVVFSDESTCSTRWDLQRRVWRPLDCRRPDCSTPELVPRKAAPLPRPWL</sequence>
<gene>
    <name evidence="2" type="ORF">V5799_023289</name>
</gene>
<name>A0AAQ4FIQ5_AMBAM</name>
<dbReference type="EMBL" id="JARKHS020002269">
    <property type="protein sequence ID" value="KAK8786936.1"/>
    <property type="molecule type" value="Genomic_DNA"/>
</dbReference>
<keyword evidence="3" id="KW-1185">Reference proteome</keyword>
<dbReference type="InterPro" id="IPR002492">
    <property type="entry name" value="Transposase_Tc1-like"/>
</dbReference>
<proteinExistence type="predicted"/>
<evidence type="ECO:0000313" key="3">
    <source>
        <dbReference type="Proteomes" id="UP001321473"/>
    </source>
</evidence>
<dbReference type="AlphaFoldDB" id="A0AAQ4FIQ5"/>
<accession>A0AAQ4FIQ5</accession>
<evidence type="ECO:0000259" key="1">
    <source>
        <dbReference type="Pfam" id="PF01498"/>
    </source>
</evidence>
<dbReference type="GO" id="GO:0015074">
    <property type="term" value="P:DNA integration"/>
    <property type="evidence" value="ECO:0007669"/>
    <property type="project" value="InterPro"/>
</dbReference>
<protein>
    <recommendedName>
        <fullName evidence="1">Transposase Tc1-like domain-containing protein</fullName>
    </recommendedName>
</protein>